<feature type="chain" id="PRO_5003895065" description="Cysteine-rich protective antigen 6 bladed domain-containing protein" evidence="1">
    <location>
        <begin position="25"/>
        <end position="359"/>
    </location>
</feature>
<dbReference type="GeneID" id="14691455"/>
<accession>K6UTD1</accession>
<keyword evidence="1" id="KW-0732">Signal</keyword>
<feature type="domain" description="Cysteine-rich protective antigen 6 bladed" evidence="2">
    <location>
        <begin position="34"/>
        <end position="350"/>
    </location>
</feature>
<dbReference type="PhylomeDB" id="K6UTD1"/>
<dbReference type="EMBL" id="DF157097">
    <property type="protein sequence ID" value="GAB65355.1"/>
    <property type="molecule type" value="Genomic_DNA"/>
</dbReference>
<evidence type="ECO:0000313" key="3">
    <source>
        <dbReference type="EMBL" id="GAB65355.1"/>
    </source>
</evidence>
<name>K6UTD1_PLACD</name>
<gene>
    <name evidence="3" type="ORF">PCYB_053730</name>
</gene>
<dbReference type="AlphaFoldDB" id="K6UTD1"/>
<dbReference type="KEGG" id="pcy:PCYB_053730"/>
<dbReference type="Proteomes" id="UP000006319">
    <property type="component" value="Chromosome 5"/>
</dbReference>
<organism evidence="3 4">
    <name type="scientific">Plasmodium cynomolgi (strain B)</name>
    <dbReference type="NCBI Taxonomy" id="1120755"/>
    <lineage>
        <taxon>Eukaryota</taxon>
        <taxon>Sar</taxon>
        <taxon>Alveolata</taxon>
        <taxon>Apicomplexa</taxon>
        <taxon>Aconoidasida</taxon>
        <taxon>Haemosporida</taxon>
        <taxon>Plasmodiidae</taxon>
        <taxon>Plasmodium</taxon>
        <taxon>Plasmodium (Plasmodium)</taxon>
    </lineage>
</organism>
<dbReference type="RefSeq" id="XP_004221302.1">
    <property type="nucleotide sequence ID" value="XM_004221254.1"/>
</dbReference>
<evidence type="ECO:0000256" key="1">
    <source>
        <dbReference type="SAM" id="SignalP"/>
    </source>
</evidence>
<dbReference type="InterPro" id="IPR041396">
    <property type="entry name" value="CyRPA"/>
</dbReference>
<reference evidence="3 4" key="1">
    <citation type="journal article" date="2012" name="Nat. Genet.">
        <title>Plasmodium cynomolgi genome sequences provide insight into Plasmodium vivax and the monkey malaria clade.</title>
        <authorList>
            <person name="Tachibana S."/>
            <person name="Sullivan S.A."/>
            <person name="Kawai S."/>
            <person name="Nakamura S."/>
            <person name="Kim H.R."/>
            <person name="Goto N."/>
            <person name="Arisue N."/>
            <person name="Palacpac N.M.Q."/>
            <person name="Honma H."/>
            <person name="Yagi M."/>
            <person name="Tougan T."/>
            <person name="Katakai Y."/>
            <person name="Kaneko O."/>
            <person name="Mita T."/>
            <person name="Kita K."/>
            <person name="Yasutomi Y."/>
            <person name="Sutton P.L."/>
            <person name="Shakhbatyan R."/>
            <person name="Horii T."/>
            <person name="Yasunaga T."/>
            <person name="Barnwell J.W."/>
            <person name="Escalante A.A."/>
            <person name="Carlton J.M."/>
            <person name="Tanabe K."/>
        </authorList>
    </citation>
    <scope>NUCLEOTIDE SEQUENCE [LARGE SCALE GENOMIC DNA]</scope>
    <source>
        <strain evidence="3 4">B</strain>
    </source>
</reference>
<feature type="signal peptide" evidence="1">
    <location>
        <begin position="1"/>
        <end position="24"/>
    </location>
</feature>
<dbReference type="VEuPathDB" id="PlasmoDB:PCYB_053730"/>
<protein>
    <recommendedName>
        <fullName evidence="2">Cysteine-rich protective antigen 6 bladed domain-containing protein</fullName>
    </recommendedName>
</protein>
<dbReference type="OMA" id="ECYLYYT"/>
<evidence type="ECO:0000313" key="4">
    <source>
        <dbReference type="Proteomes" id="UP000006319"/>
    </source>
</evidence>
<evidence type="ECO:0000259" key="2">
    <source>
        <dbReference type="Pfam" id="PF18638"/>
    </source>
</evidence>
<keyword evidence="4" id="KW-1185">Reference proteome</keyword>
<sequence>MIIQKIAILFFFVLRCYLSTNIESKNIIILNDEIKTIKSPIHCINEIYFLFQDELYKTCIQHVIRGRTEIHVLIQKQINSTWETQAKLFEDKLWFHVPSVFNFVLDDEIIIVICRYKSVNKKEGATCERWKSVTGTTYKKESLQIGETFANKNIDSYASVPLKISKKKFLLICGIHSYEYQDSNKDNFISCIASEDKGATWRTQIHINYEQFKKGIPYFYLRPLIFDDEFGFYFFSRISTINTGRGGNYMTCTPEATNEYKFICKDVNNLIKENKSLQNITKLSGYYITSYVKKDNFNECYLYYTEHNAIVVKPKVQNYDLNGCYGGSFVKLDEEDALFIYSTGHGVQNIHTLHYTRYD</sequence>
<dbReference type="OrthoDB" id="380483at2759"/>
<proteinExistence type="predicted"/>
<dbReference type="Pfam" id="PF18638">
    <property type="entry name" value="CyRPA"/>
    <property type="match status" value="1"/>
</dbReference>
<dbReference type="eggNOG" id="ENOG502QY3M">
    <property type="taxonomic scope" value="Eukaryota"/>
</dbReference>